<dbReference type="STRING" id="1579316.RC74_11020"/>
<keyword evidence="4" id="KW-1185">Reference proteome</keyword>
<evidence type="ECO:0000313" key="3">
    <source>
        <dbReference type="EMBL" id="AML51723.1"/>
    </source>
</evidence>
<evidence type="ECO:0000256" key="1">
    <source>
        <dbReference type="ARBA" id="ARBA00022801"/>
    </source>
</evidence>
<proteinExistence type="predicted"/>
<dbReference type="InterPro" id="IPR029058">
    <property type="entry name" value="AB_hydrolase_fold"/>
</dbReference>
<feature type="domain" description="Alpha/beta hydrolase fold-3" evidence="2">
    <location>
        <begin position="39"/>
        <end position="138"/>
    </location>
</feature>
<evidence type="ECO:0000259" key="2">
    <source>
        <dbReference type="Pfam" id="PF07859"/>
    </source>
</evidence>
<dbReference type="PANTHER" id="PTHR48081">
    <property type="entry name" value="AB HYDROLASE SUPERFAMILY PROTEIN C4A8.06C"/>
    <property type="match status" value="1"/>
</dbReference>
<dbReference type="GO" id="GO:0016787">
    <property type="term" value="F:hydrolase activity"/>
    <property type="evidence" value="ECO:0007669"/>
    <property type="project" value="UniProtKB-KW"/>
</dbReference>
<dbReference type="Gene3D" id="3.40.50.1820">
    <property type="entry name" value="alpha/beta hydrolase"/>
    <property type="match status" value="1"/>
</dbReference>
<dbReference type="PANTHER" id="PTHR48081:SF33">
    <property type="entry name" value="KYNURENINE FORMAMIDASE"/>
    <property type="match status" value="1"/>
</dbReference>
<reference evidence="3 4" key="1">
    <citation type="submission" date="2016-02" db="EMBL/GenBank/DDBJ databases">
        <title>Complete genome sequence of Halocynthiibacter arcticus PAMC 20958t from arctic marine sediment.</title>
        <authorList>
            <person name="Lee Y.M."/>
            <person name="Baek K."/>
            <person name="Lee H.K."/>
            <person name="Shin S.C."/>
        </authorList>
    </citation>
    <scope>NUCLEOTIDE SEQUENCE [LARGE SCALE GENOMIC DNA]</scope>
    <source>
        <strain evidence="3">PAMC 20958</strain>
    </source>
</reference>
<dbReference type="Pfam" id="PF07859">
    <property type="entry name" value="Abhydrolase_3"/>
    <property type="match status" value="1"/>
</dbReference>
<organism evidence="3 4">
    <name type="scientific">Falsihalocynthiibacter arcticus</name>
    <dbReference type="NCBI Taxonomy" id="1579316"/>
    <lineage>
        <taxon>Bacteria</taxon>
        <taxon>Pseudomonadati</taxon>
        <taxon>Pseudomonadota</taxon>
        <taxon>Alphaproteobacteria</taxon>
        <taxon>Rhodobacterales</taxon>
        <taxon>Roseobacteraceae</taxon>
        <taxon>Falsihalocynthiibacter</taxon>
    </lineage>
</organism>
<evidence type="ECO:0000313" key="4">
    <source>
        <dbReference type="Proteomes" id="UP000070371"/>
    </source>
</evidence>
<accession>A0A126V088</accession>
<dbReference type="Proteomes" id="UP000070371">
    <property type="component" value="Chromosome"/>
</dbReference>
<protein>
    <recommendedName>
        <fullName evidence="2">Alpha/beta hydrolase fold-3 domain-containing protein</fullName>
    </recommendedName>
</protein>
<sequence>MQRRSGEVSLSFERMAYGKGPRQFVEISGRPSREEILPVFIHGGYWRALEAESHRFVLPALHARTGAVANLEYRLLPHVSLPEIVADVAAGLRLISNHFGCRVAVIGHSAGGHLAVMSARQLPDTVVAAVAISGFFDLTPLAWSFLREEVGLTSADLNDQSPQEIWVGHTARQVLLAVGQNETPEFHRQAQMFASSHGATFVEIPATHHMTVLDDLAKENGTLIPEINALIDSLNPE</sequence>
<keyword evidence="1" id="KW-0378">Hydrolase</keyword>
<dbReference type="InterPro" id="IPR050300">
    <property type="entry name" value="GDXG_lipolytic_enzyme"/>
</dbReference>
<dbReference type="SUPFAM" id="SSF53474">
    <property type="entry name" value="alpha/beta-Hydrolases"/>
    <property type="match status" value="1"/>
</dbReference>
<dbReference type="EMBL" id="CP014327">
    <property type="protein sequence ID" value="AML51723.1"/>
    <property type="molecule type" value="Genomic_DNA"/>
</dbReference>
<dbReference type="KEGG" id="hat:RC74_11020"/>
<gene>
    <name evidence="3" type="ORF">RC74_11020</name>
</gene>
<dbReference type="InterPro" id="IPR013094">
    <property type="entry name" value="AB_hydrolase_3"/>
</dbReference>
<name>A0A126V088_9RHOB</name>
<dbReference type="AlphaFoldDB" id="A0A126V088"/>